<reference evidence="3 4" key="1">
    <citation type="journal article" date="2011" name="Plasmid">
        <title>Streptomyces turgidiscabies Car8 contains a modular pathogenicity island that shares virulence genes with other actinobacterial plant pathogens.</title>
        <authorList>
            <person name="Huguet-Tapia J.C."/>
            <person name="Badger J.H."/>
            <person name="Loria R."/>
            <person name="Pettis G.S."/>
        </authorList>
    </citation>
    <scope>NUCLEOTIDE SEQUENCE [LARGE SCALE GENOMIC DNA]</scope>
    <source>
        <strain evidence="3 4">Car8</strain>
    </source>
</reference>
<dbReference type="PATRIC" id="fig|698760.3.peg.4087"/>
<dbReference type="PANTHER" id="PTHR33490:SF6">
    <property type="entry name" value="SLL1049 PROTEIN"/>
    <property type="match status" value="1"/>
</dbReference>
<organism evidence="3 4">
    <name type="scientific">Streptomyces turgidiscabies (strain Car8)</name>
    <dbReference type="NCBI Taxonomy" id="698760"/>
    <lineage>
        <taxon>Bacteria</taxon>
        <taxon>Bacillati</taxon>
        <taxon>Actinomycetota</taxon>
        <taxon>Actinomycetes</taxon>
        <taxon>Kitasatosporales</taxon>
        <taxon>Streptomycetaceae</taxon>
        <taxon>Streptomyces</taxon>
    </lineage>
</organism>
<comment type="caution">
    <text evidence="3">The sequence shown here is derived from an EMBL/GenBank/DDBJ whole genome shotgun (WGS) entry which is preliminary data.</text>
</comment>
<dbReference type="Pfam" id="PF01841">
    <property type="entry name" value="Transglut_core"/>
    <property type="match status" value="1"/>
</dbReference>
<sequence length="310" mass="33077">MSSNGTDGGTGSGAGSGPGGGTSIMPANAPMTRRLRIRHVTRVAYAQAAVSSHNEVRMTPLTLPGQTTLDARVTVNPTTPTWSYWDYWGTQVTGFDLMDPHADLTITAQSLVETAPPGPLDPAPSWAEIADRTANSRLLEYATATVRTTVPPELVARAREVAVGLDPHETATAVSALVADRVSYLPGTTGVNTSAAEAWEQGAGVCQDIAHVTIGLLRGLGLPTRYVSGYLHPEREAELHRPVEGQSHAWVEYWAGDWCGYDPTNRTRADESHVVVGRGRDYDDVTPHKGVYRGVAGGPPEVTVEFTRVA</sequence>
<feature type="region of interest" description="Disordered" evidence="1">
    <location>
        <begin position="1"/>
        <end position="27"/>
    </location>
</feature>
<dbReference type="PANTHER" id="PTHR33490">
    <property type="entry name" value="BLR5614 PROTEIN-RELATED"/>
    <property type="match status" value="1"/>
</dbReference>
<evidence type="ECO:0000313" key="4">
    <source>
        <dbReference type="Proteomes" id="UP000010931"/>
    </source>
</evidence>
<dbReference type="InterPro" id="IPR002931">
    <property type="entry name" value="Transglutaminase-like"/>
</dbReference>
<dbReference type="Proteomes" id="UP000010931">
    <property type="component" value="Unassembled WGS sequence"/>
</dbReference>
<dbReference type="Pfam" id="PF08379">
    <property type="entry name" value="Bact_transglu_N"/>
    <property type="match status" value="1"/>
</dbReference>
<evidence type="ECO:0000259" key="2">
    <source>
        <dbReference type="SMART" id="SM00460"/>
    </source>
</evidence>
<feature type="domain" description="Transglutaminase-like" evidence="2">
    <location>
        <begin position="198"/>
        <end position="265"/>
    </location>
</feature>
<gene>
    <name evidence="3" type="ORF">STRTUCAR8_05195</name>
</gene>
<keyword evidence="4" id="KW-1185">Reference proteome</keyword>
<dbReference type="InterPro" id="IPR038765">
    <property type="entry name" value="Papain-like_cys_pep_sf"/>
</dbReference>
<dbReference type="SUPFAM" id="SSF54001">
    <property type="entry name" value="Cysteine proteinases"/>
    <property type="match status" value="1"/>
</dbReference>
<proteinExistence type="predicted"/>
<dbReference type="EMBL" id="AEJB01000306">
    <property type="protein sequence ID" value="ELP67164.1"/>
    <property type="molecule type" value="Genomic_DNA"/>
</dbReference>
<protein>
    <submittedName>
        <fullName evidence="3">Transglutaminase-like protein</fullName>
    </submittedName>
</protein>
<dbReference type="AlphaFoldDB" id="L7F7S2"/>
<dbReference type="InterPro" id="IPR013589">
    <property type="entry name" value="Bac_transglu_N"/>
</dbReference>
<evidence type="ECO:0000313" key="3">
    <source>
        <dbReference type="EMBL" id="ELP67164.1"/>
    </source>
</evidence>
<feature type="compositionally biased region" description="Gly residues" evidence="1">
    <location>
        <begin position="1"/>
        <end position="22"/>
    </location>
</feature>
<dbReference type="Gene3D" id="3.10.620.30">
    <property type="match status" value="1"/>
</dbReference>
<accession>L7F7S2</accession>
<dbReference type="SMART" id="SM00460">
    <property type="entry name" value="TGc"/>
    <property type="match status" value="1"/>
</dbReference>
<dbReference type="STRING" id="85558.T45_00949"/>
<name>L7F7S2_STRT8</name>
<evidence type="ECO:0000256" key="1">
    <source>
        <dbReference type="SAM" id="MobiDB-lite"/>
    </source>
</evidence>